<dbReference type="SUPFAM" id="SSF53328">
    <property type="entry name" value="Formyltransferase"/>
    <property type="match status" value="1"/>
</dbReference>
<sequence length="313" mass="34647">MIATAPKIIVLCNNRMAVPALQSLGSLNMLCAIGVPKNNQEVIEICSAIAKSLKIPLLILSKDILDKSLGELIGNTKANYVFTMTFPWKISQKLITDIPNTFYNFHYGLLPEMRGADPVFECLRQGVKETGITIHKIEKDIDTGAILLKKQIPVEATTTHGFLCTSLSYLGAHILPEAISLLQSGVNGIPQDTKKVNYYKRPGIKDVCLNWHNQDAKSAQSLIRACNPWNKGAYTQWKGWNIRIIEASAIDLPIKTDNNPGTILSIDENNGLIIQCNNNTQLRADIIYTDEGYMSGHRLLAFGVKKGEHFVSL</sequence>
<dbReference type="SUPFAM" id="SSF50486">
    <property type="entry name" value="FMT C-terminal domain-like"/>
    <property type="match status" value="1"/>
</dbReference>
<reference evidence="6 7" key="1">
    <citation type="submission" date="2013-09" db="EMBL/GenBank/DDBJ databases">
        <authorList>
            <person name="Zeng Z."/>
            <person name="Chen C."/>
        </authorList>
    </citation>
    <scope>NUCLEOTIDE SEQUENCE [LARGE SCALE GENOMIC DNA]</scope>
    <source>
        <strain evidence="6 7">F44-8</strain>
    </source>
</reference>
<feature type="domain" description="Formyl transferase N-terminal" evidence="4">
    <location>
        <begin position="62"/>
        <end position="179"/>
    </location>
</feature>
<dbReference type="Proteomes" id="UP000030129">
    <property type="component" value="Unassembled WGS sequence"/>
</dbReference>
<dbReference type="InterPro" id="IPR044135">
    <property type="entry name" value="Met-tRNA-FMT_C"/>
</dbReference>
<dbReference type="InterPro" id="IPR011034">
    <property type="entry name" value="Formyl_transferase-like_C_sf"/>
</dbReference>
<dbReference type="Gene3D" id="3.40.50.12230">
    <property type="match status" value="1"/>
</dbReference>
<dbReference type="eggNOG" id="COG0223">
    <property type="taxonomic scope" value="Bacteria"/>
</dbReference>
<dbReference type="GO" id="GO:0005829">
    <property type="term" value="C:cytosol"/>
    <property type="evidence" value="ECO:0007669"/>
    <property type="project" value="TreeGrafter"/>
</dbReference>
<evidence type="ECO:0000256" key="2">
    <source>
        <dbReference type="ARBA" id="ARBA00022679"/>
    </source>
</evidence>
<dbReference type="GO" id="GO:0004479">
    <property type="term" value="F:methionyl-tRNA formyltransferase activity"/>
    <property type="evidence" value="ECO:0007669"/>
    <property type="project" value="TreeGrafter"/>
</dbReference>
<evidence type="ECO:0000256" key="3">
    <source>
        <dbReference type="ARBA" id="ARBA00022917"/>
    </source>
</evidence>
<evidence type="ECO:0000313" key="7">
    <source>
        <dbReference type="Proteomes" id="UP000030129"/>
    </source>
</evidence>
<comment type="caution">
    <text evidence="6">The sequence shown here is derived from an EMBL/GenBank/DDBJ whole genome shotgun (WGS) entry which is preliminary data.</text>
</comment>
<name>A0A0A2LJ84_9FLAO</name>
<dbReference type="InterPro" id="IPR036477">
    <property type="entry name" value="Formyl_transf_N_sf"/>
</dbReference>
<organism evidence="6 7">
    <name type="scientific">Flavobacterium beibuense F44-8</name>
    <dbReference type="NCBI Taxonomy" id="1406840"/>
    <lineage>
        <taxon>Bacteria</taxon>
        <taxon>Pseudomonadati</taxon>
        <taxon>Bacteroidota</taxon>
        <taxon>Flavobacteriia</taxon>
        <taxon>Flavobacteriales</taxon>
        <taxon>Flavobacteriaceae</taxon>
        <taxon>Flavobacterium</taxon>
    </lineage>
</organism>
<dbReference type="CDD" id="cd08704">
    <property type="entry name" value="Met_tRNA_FMT_C"/>
    <property type="match status" value="1"/>
</dbReference>
<dbReference type="STRING" id="1406840.Q763_11525"/>
<dbReference type="PANTHER" id="PTHR11138">
    <property type="entry name" value="METHIONYL-TRNA FORMYLTRANSFERASE"/>
    <property type="match status" value="1"/>
</dbReference>
<evidence type="ECO:0000259" key="4">
    <source>
        <dbReference type="Pfam" id="PF00551"/>
    </source>
</evidence>
<dbReference type="InterPro" id="IPR002376">
    <property type="entry name" value="Formyl_transf_N"/>
</dbReference>
<keyword evidence="2" id="KW-0808">Transferase</keyword>
<dbReference type="AlphaFoldDB" id="A0A0A2LJ84"/>
<dbReference type="Pfam" id="PF00551">
    <property type="entry name" value="Formyl_trans_N"/>
    <property type="match status" value="1"/>
</dbReference>
<protein>
    <submittedName>
        <fullName evidence="6">Uncharacterized protein</fullName>
    </submittedName>
</protein>
<dbReference type="EMBL" id="JRLV01000011">
    <property type="protein sequence ID" value="KGO80277.1"/>
    <property type="molecule type" value="Genomic_DNA"/>
</dbReference>
<accession>A0A0A2LJ84</accession>
<dbReference type="RefSeq" id="WP_035134293.1">
    <property type="nucleotide sequence ID" value="NZ_JRLV01000011.1"/>
</dbReference>
<keyword evidence="7" id="KW-1185">Reference proteome</keyword>
<keyword evidence="3" id="KW-0648">Protein biosynthesis</keyword>
<gene>
    <name evidence="6" type="ORF">Q763_11525</name>
</gene>
<dbReference type="InterPro" id="IPR005793">
    <property type="entry name" value="Formyl_trans_C"/>
</dbReference>
<evidence type="ECO:0000256" key="1">
    <source>
        <dbReference type="ARBA" id="ARBA00010699"/>
    </source>
</evidence>
<evidence type="ECO:0000259" key="5">
    <source>
        <dbReference type="Pfam" id="PF02911"/>
    </source>
</evidence>
<dbReference type="PANTHER" id="PTHR11138:SF5">
    <property type="entry name" value="METHIONYL-TRNA FORMYLTRANSFERASE, MITOCHONDRIAL"/>
    <property type="match status" value="1"/>
</dbReference>
<proteinExistence type="inferred from homology"/>
<comment type="similarity">
    <text evidence="1">Belongs to the Fmt family.</text>
</comment>
<dbReference type="Pfam" id="PF02911">
    <property type="entry name" value="Formyl_trans_C"/>
    <property type="match status" value="1"/>
</dbReference>
<feature type="domain" description="Formyl transferase C-terminal" evidence="5">
    <location>
        <begin position="206"/>
        <end position="285"/>
    </location>
</feature>
<evidence type="ECO:0000313" key="6">
    <source>
        <dbReference type="EMBL" id="KGO80277.1"/>
    </source>
</evidence>